<dbReference type="GO" id="GO:0044550">
    <property type="term" value="P:secondary metabolite biosynthetic process"/>
    <property type="evidence" value="ECO:0007669"/>
    <property type="project" value="TreeGrafter"/>
</dbReference>
<name>A0A9Q8QGC6_9HYPO</name>
<protein>
    <recommendedName>
        <fullName evidence="1">Condensation domain-containing protein</fullName>
    </recommendedName>
</protein>
<organism evidence="2 3">
    <name type="scientific">Purpureocillium takamizusanense</name>
    <dbReference type="NCBI Taxonomy" id="2060973"/>
    <lineage>
        <taxon>Eukaryota</taxon>
        <taxon>Fungi</taxon>
        <taxon>Dikarya</taxon>
        <taxon>Ascomycota</taxon>
        <taxon>Pezizomycotina</taxon>
        <taxon>Sordariomycetes</taxon>
        <taxon>Hypocreomycetidae</taxon>
        <taxon>Hypocreales</taxon>
        <taxon>Ophiocordycipitaceae</taxon>
        <taxon>Purpureocillium</taxon>
    </lineage>
</organism>
<dbReference type="PANTHER" id="PTHR45527:SF1">
    <property type="entry name" value="FATTY ACID SYNTHASE"/>
    <property type="match status" value="1"/>
</dbReference>
<proteinExistence type="predicted"/>
<dbReference type="Pfam" id="PF00668">
    <property type="entry name" value="Condensation"/>
    <property type="match status" value="1"/>
</dbReference>
<dbReference type="InterPro" id="IPR001242">
    <property type="entry name" value="Condensation_dom"/>
</dbReference>
<evidence type="ECO:0000259" key="1">
    <source>
        <dbReference type="Pfam" id="PF00668"/>
    </source>
</evidence>
<feature type="domain" description="Condensation" evidence="1">
    <location>
        <begin position="7"/>
        <end position="144"/>
    </location>
</feature>
<dbReference type="GO" id="GO:0005737">
    <property type="term" value="C:cytoplasm"/>
    <property type="evidence" value="ECO:0007669"/>
    <property type="project" value="TreeGrafter"/>
</dbReference>
<dbReference type="EMBL" id="CP086357">
    <property type="protein sequence ID" value="UNI18389.1"/>
    <property type="molecule type" value="Genomic_DNA"/>
</dbReference>
<dbReference type="Proteomes" id="UP000829364">
    <property type="component" value="Chromosome 4"/>
</dbReference>
<dbReference type="GO" id="GO:0031177">
    <property type="term" value="F:phosphopantetheine binding"/>
    <property type="evidence" value="ECO:0007669"/>
    <property type="project" value="TreeGrafter"/>
</dbReference>
<dbReference type="OrthoDB" id="5106613at2759"/>
<gene>
    <name evidence="2" type="ORF">JDV02_004660</name>
</gene>
<accession>A0A9Q8QGC6</accession>
<keyword evidence="3" id="KW-1185">Reference proteome</keyword>
<dbReference type="AlphaFoldDB" id="A0A9Q8QGC6"/>
<reference evidence="2" key="1">
    <citation type="submission" date="2021-11" db="EMBL/GenBank/DDBJ databases">
        <title>Purpureocillium_takamizusanense_genome.</title>
        <authorList>
            <person name="Nguyen N.-H."/>
        </authorList>
    </citation>
    <scope>NUCLEOTIDE SEQUENCE</scope>
    <source>
        <strain evidence="2">PT3</strain>
    </source>
</reference>
<dbReference type="PANTHER" id="PTHR45527">
    <property type="entry name" value="NONRIBOSOMAL PEPTIDE SYNTHETASE"/>
    <property type="match status" value="1"/>
</dbReference>
<dbReference type="KEGG" id="ptkz:JDV02_004660"/>
<sequence>MSSKLNGLDREASEKYWIAQLHDAKQGNFPPRRSAPAVRSLTKTIALHQSASSSLSPMINATVLRAAWAMVLARYCDTDDVCFGASVSGPESMSAPVVVPVRLRLEPQQTVAEFLRDVRAYASGVVPHEQFGLQDIIKLSEDARVACDFASLLVIHTEGRFVAPAAMTGCSLVVHALLRENHVVEFSATYDSGSLADTQVTALSHHFNRVVQQLLAPGEAETLLRDISLAGPWDVQQATVANRDVPEAVDDCQTD</sequence>
<dbReference type="SUPFAM" id="SSF52777">
    <property type="entry name" value="CoA-dependent acyltransferases"/>
    <property type="match status" value="1"/>
</dbReference>
<dbReference type="GO" id="GO:0043041">
    <property type="term" value="P:amino acid activation for nonribosomal peptide biosynthetic process"/>
    <property type="evidence" value="ECO:0007669"/>
    <property type="project" value="TreeGrafter"/>
</dbReference>
<dbReference type="Gene3D" id="3.30.559.30">
    <property type="entry name" value="Nonribosomal peptide synthetase, condensation domain"/>
    <property type="match status" value="1"/>
</dbReference>
<evidence type="ECO:0000313" key="2">
    <source>
        <dbReference type="EMBL" id="UNI18389.1"/>
    </source>
</evidence>
<dbReference type="GO" id="GO:0003824">
    <property type="term" value="F:catalytic activity"/>
    <property type="evidence" value="ECO:0007669"/>
    <property type="project" value="InterPro"/>
</dbReference>
<dbReference type="RefSeq" id="XP_047841870.1">
    <property type="nucleotide sequence ID" value="XM_047985891.1"/>
</dbReference>
<dbReference type="GeneID" id="72066612"/>
<evidence type="ECO:0000313" key="3">
    <source>
        <dbReference type="Proteomes" id="UP000829364"/>
    </source>
</evidence>